<protein>
    <recommendedName>
        <fullName evidence="4">Wall-associated receptor kinase galacturonan-binding domain-containing protein</fullName>
    </recommendedName>
</protein>
<comment type="subcellular location">
    <subcellularLocation>
        <location evidence="1">Membrane</location>
        <topology evidence="1">Single-pass membrane protein</topology>
    </subcellularLocation>
</comment>
<evidence type="ECO:0000256" key="2">
    <source>
        <dbReference type="ARBA" id="ARBA00022729"/>
    </source>
</evidence>
<feature type="chain" id="PRO_5042822049" description="Wall-associated receptor kinase galacturonan-binding domain-containing protein" evidence="3">
    <location>
        <begin position="35"/>
        <end position="299"/>
    </location>
</feature>
<keyword evidence="2 3" id="KW-0732">Signal</keyword>
<dbReference type="PANTHER" id="PTHR33138:SF30">
    <property type="entry name" value="LEAF RUST 10 DISEASE-RESISTANCE LOCUS RECEPTOR-LIKE PROTEIN KINASE-LIKE 2.7"/>
    <property type="match status" value="1"/>
</dbReference>
<dbReference type="Pfam" id="PF13947">
    <property type="entry name" value="GUB_WAK_bind"/>
    <property type="match status" value="1"/>
</dbReference>
<evidence type="ECO:0000256" key="1">
    <source>
        <dbReference type="ARBA" id="ARBA00004167"/>
    </source>
</evidence>
<evidence type="ECO:0000256" key="3">
    <source>
        <dbReference type="SAM" id="SignalP"/>
    </source>
</evidence>
<feature type="signal peptide" evidence="3">
    <location>
        <begin position="1"/>
        <end position="34"/>
    </location>
</feature>
<dbReference type="EMBL" id="CP144690">
    <property type="protein sequence ID" value="WVY91861.1"/>
    <property type="molecule type" value="Genomic_DNA"/>
</dbReference>
<reference evidence="5 6" key="1">
    <citation type="journal article" date="2023" name="Life. Sci Alliance">
        <title>Evolutionary insights into 3D genome organization and epigenetic landscape of Vigna mungo.</title>
        <authorList>
            <person name="Junaid A."/>
            <person name="Singh B."/>
            <person name="Bhatia S."/>
        </authorList>
    </citation>
    <scope>NUCLEOTIDE SEQUENCE [LARGE SCALE GENOMIC DNA]</scope>
    <source>
        <strain evidence="5">Urdbean</strain>
    </source>
</reference>
<organism evidence="5 6">
    <name type="scientific">Vigna mungo</name>
    <name type="common">Black gram</name>
    <name type="synonym">Phaseolus mungo</name>
    <dbReference type="NCBI Taxonomy" id="3915"/>
    <lineage>
        <taxon>Eukaryota</taxon>
        <taxon>Viridiplantae</taxon>
        <taxon>Streptophyta</taxon>
        <taxon>Embryophyta</taxon>
        <taxon>Tracheophyta</taxon>
        <taxon>Spermatophyta</taxon>
        <taxon>Magnoliopsida</taxon>
        <taxon>eudicotyledons</taxon>
        <taxon>Gunneridae</taxon>
        <taxon>Pentapetalae</taxon>
        <taxon>rosids</taxon>
        <taxon>fabids</taxon>
        <taxon>Fabales</taxon>
        <taxon>Fabaceae</taxon>
        <taxon>Papilionoideae</taxon>
        <taxon>50 kb inversion clade</taxon>
        <taxon>NPAAA clade</taxon>
        <taxon>indigoferoid/millettioid clade</taxon>
        <taxon>Phaseoleae</taxon>
        <taxon>Vigna</taxon>
    </lineage>
</organism>
<evidence type="ECO:0000313" key="6">
    <source>
        <dbReference type="Proteomes" id="UP001374535"/>
    </source>
</evidence>
<dbReference type="AlphaFoldDB" id="A0AAQ3MII7"/>
<dbReference type="InterPro" id="IPR025287">
    <property type="entry name" value="WAK_GUB"/>
</dbReference>
<keyword evidence="6" id="KW-1185">Reference proteome</keyword>
<proteinExistence type="predicted"/>
<accession>A0AAQ3MII7</accession>
<sequence length="299" mass="33968">MENEGWSRCSCSAGTLVSVLATIILLLQPDNCLAKRHPPCPTSSCGQIRNISYPFRLKGDPGQCGDPRYELDCVNNATLILTLFSEKYLVLEIDYKGYKIVLRDPGQDEDSNCSFIPRYFFTNRSLWNSSLWSLVHPLKPIADWEMVSIGYLNCLNPVNDDPRYVKVDRSGCGSGGHVYAILGYPYYVIVQDIKVGCDVMVATLWQPKLNITYHKCNDDPEIECGEVEVLERISERNVTYGDIQRKISEGFWLSWLPIVCEDRCGKGTECDLLNEYSGEVRCRIPDCRYNYYDIQDCGG</sequence>
<evidence type="ECO:0000313" key="5">
    <source>
        <dbReference type="EMBL" id="WVY91861.1"/>
    </source>
</evidence>
<gene>
    <name evidence="5" type="ORF">V8G54_037375</name>
</gene>
<dbReference type="PANTHER" id="PTHR33138">
    <property type="entry name" value="OS01G0690200 PROTEIN"/>
    <property type="match status" value="1"/>
</dbReference>
<dbReference type="GO" id="GO:0016020">
    <property type="term" value="C:membrane"/>
    <property type="evidence" value="ECO:0007669"/>
    <property type="project" value="UniProtKB-SubCell"/>
</dbReference>
<feature type="domain" description="Wall-associated receptor kinase galacturonan-binding" evidence="4">
    <location>
        <begin position="40"/>
        <end position="102"/>
    </location>
</feature>
<dbReference type="GO" id="GO:0030247">
    <property type="term" value="F:polysaccharide binding"/>
    <property type="evidence" value="ECO:0007669"/>
    <property type="project" value="InterPro"/>
</dbReference>
<name>A0AAQ3MII7_VIGMU</name>
<dbReference type="Proteomes" id="UP001374535">
    <property type="component" value="Chromosome 11"/>
</dbReference>
<evidence type="ECO:0000259" key="4">
    <source>
        <dbReference type="Pfam" id="PF13947"/>
    </source>
</evidence>